<evidence type="ECO:0000259" key="35">
    <source>
        <dbReference type="PROSITE" id="PS50507"/>
    </source>
</evidence>
<keyword evidence="14" id="KW-1048">Host nucleus</keyword>
<evidence type="ECO:0000256" key="33">
    <source>
        <dbReference type="RuleBase" id="RU003351"/>
    </source>
</evidence>
<evidence type="ECO:0000259" key="37">
    <source>
        <dbReference type="PROSITE" id="PS51194"/>
    </source>
</evidence>
<dbReference type="Pfam" id="PF00863">
    <property type="entry name" value="Peptidase_C4"/>
    <property type="match status" value="1"/>
</dbReference>
<evidence type="ECO:0000256" key="6">
    <source>
        <dbReference type="ARBA" id="ARBA00020107"/>
    </source>
</evidence>
<dbReference type="CDD" id="cd23175">
    <property type="entry name" value="ps-ssRNAv_Potyviridae_RdRp"/>
    <property type="match status" value="1"/>
</dbReference>
<evidence type="ECO:0000259" key="40">
    <source>
        <dbReference type="PROSITE" id="PS51871"/>
    </source>
</evidence>
<keyword evidence="12" id="KW-0597">Phosphoprotein</keyword>
<dbReference type="GO" id="GO:0006508">
    <property type="term" value="P:proteolysis"/>
    <property type="evidence" value="ECO:0007669"/>
    <property type="project" value="UniProtKB-KW"/>
</dbReference>
<dbReference type="InterPro" id="IPR001456">
    <property type="entry name" value="HC-pro"/>
</dbReference>
<feature type="active site" description="For helper component proteinase activity" evidence="32">
    <location>
        <position position="678"/>
    </location>
</feature>
<evidence type="ECO:0000259" key="36">
    <source>
        <dbReference type="PROSITE" id="PS51192"/>
    </source>
</evidence>
<dbReference type="GO" id="GO:0039694">
    <property type="term" value="P:viral RNA genome replication"/>
    <property type="evidence" value="ECO:0007669"/>
    <property type="project" value="InterPro"/>
</dbReference>
<evidence type="ECO:0000256" key="27">
    <source>
        <dbReference type="ARBA" id="ARBA00023280"/>
    </source>
</evidence>
<dbReference type="InterPro" id="IPR043502">
    <property type="entry name" value="DNA/RNA_pol_sf"/>
</dbReference>
<dbReference type="InterPro" id="IPR002540">
    <property type="entry name" value="Pept_S30_P1_potyvir"/>
</dbReference>
<dbReference type="GO" id="GO:0004197">
    <property type="term" value="F:cysteine-type endopeptidase activity"/>
    <property type="evidence" value="ECO:0007669"/>
    <property type="project" value="InterPro"/>
</dbReference>
<sequence length="3054" mass="345654">MAIQFGTITSDMLAACKVKQHLTHDEILDRAMIEKYGVAKVSVLPYIKSLNEQIPKPRIRKVWRVESTGFGETQIVESIVDTDNNNVIKMDDTPSVKGRVVATSFKTRSAKIARPIVQSLGEKNSLLHKVCAVAFKRGIPVTFIGKRTERVRAARHVTSNFSCMAIATHHHAGKTRNVDVPHMGSLRDTIVSVAHATWKGGKIHERNIKIGDSGCIIPREMIEGTVHCEKDDVFIVRGRYGNLLLDAQSYLPMSHCNKVIPYSTAEQYWKGFDMAFRANRGNQLIHEPGEKLDVEQCGAVAAILHQSLLPCCKITCTTCSKILEESSAEETRQRIGQTARKGAQLIRRNFRGFEHVYQLLMNHANMLDCVNGNREACGKVQYIIGERTEAPFSHVLRINETLIKGNQATASELSAASAHLLEIARYLKNRTENIQKGSLRSFRNKVSAKAHLNPQLLCDNQLDADGNFIWGDRAYHAKRFFSNFFEEINPEHGYDKYIVRKFPNGSRKLAIGQLILSTNLDRLREQLIGEPIKPEPLTDACVSRIHETFIYPCSCVTYDDGTPVLSEMKAPTSNHLVLGNAGDSKYLDLPTGKGDRMYITKEGYCYMNIFLAMLVNVEKDKAKDFTKWVRDTIVTQLGQWPTITDVAIACFQLSIMFPRVRDAELPRILVDHHTKTLHVLDSYGSLTTGFHILKMNTVDQLIKIANETLESEIKHYRVGGTNYNGTDFHTRSLKQVIRGVYRPNELRSILSHDPYILTMALLSPAILTSLFTTGSLYQATLSLIPEDTSARHLVCLLTSLAGRVSRLEDLHDQVNIIEENLGAFLEILSVGDRCSYARAFMQRTIEARLESISADEELDASGFRTLRWKSVRVLEKIYTEDLEASWRELQFVEKCYIMLQRLRWRRRIIVELSQESAISFKKVFEHCSTGLHLAARPIVKIAKCCTDKFSAIVRSTHTRLLSGFIYGFRCVFRDLFTFVQVLAICNIFLTILDSLLRLRSAYIANARQVQYMRERQNRDKLEKLYNILKCKLGVEPTFEEYKEFVAGVNPELAKQLESSEELEVEHQANKRESETRLEQIVAFIALVLMVFDNERSDCVYRVMNKLKNVMSVAEQDVNHQSMDDEMEAFDDNATISFELECEDPVRAYPSSSTLEQWWDNQLALNRTIPHYRTEGYFMEFTRANCAQVINEIVHNEHKDILLRGAVGSGKSTGLPAGLSTRGKVLLLESTKPLSRNVFNQLRQDPFHLSPSLMMRDSTTFGSTPITIMTSGYAFHYFANNARKLHDYQFIMIDECHVLDANAMAFRSLLEEHEYQGKIIKVSATPPGREVEFTTQHKVEIRIEDSLSFQQFVAALGTGGNADVTSKADNILVYVASYNDVDKLSKMLQEKSYLVTKVDGRTMKNGVSDVVTKGTHTKKHFIVATNIIENGVTLDIEAVVDFGTKVVPTLDIDSRRITYCQTAISYGERIQRLGRVGRFKPGVALRIGHTQKGICAIPSIIATEAAFLCFIYGLPVMTSQVSTSLLRKCTVQQARVMKLFELPTYFMLDLVRHDGTMHPDVHRLLAKYKLRESEIVLNRMAIPHARTYHWMDVRTYNACGTNIALDPDVKIPFFCKDLPEQLLANLWNIIQKNKGDAGFRTLKSHDAAKIAYKLHTDEHSVQRTVAIIDALIVEEQTKKAYFDSLVVNTCSNASFSLQSISNRIRARYKQNNTTENISVLAAAKAQLLDFQHSCYEDSIIINPSSKRVVDKIMDNGALETVLHQSRDGIIKTLNLQGKWKGTLITRDLLVCAGLACGGVWLLYQYIRNFMNEPVEHQAKNKRQKQKLKFRDARDRKVGRIVDAENGSEAVEFLFGDAYTKKGKKGGKTRGMGTKTRRFVNMYGFDDSEYKYVRFVDPVTGEILDENVMTDISLVQDHFGELRSEYINEDKISPQALYSNPGIKAYFVKDKTSPVLEVDLTLHEPLKLCDNSSTIAGFPEKEGILRQTGPAKQIKYEDMPEHDVAHEAKSLNRGLRDYTPISKSICLLQNTSDGRSTTIHGVGYGSLIVSNAHLLMRNNGTLTIKSMHGEFTIQNTTAIRIAPIPNCDLIILRLPKDFPPFSTKLKFRVPEPNEQVCMVGTNFQEKWMSSTVSSTSYIQHIPDTQFVKHWIDTKDGHCGLPLVSAKDGAILGLHSLTNTKQEYNCFASVTSVLTEILGAPEHAEWRKGWMYNPNDISWGFMRLKESTPSGLFKPVKSINDLELDIVCEQAHIQDRWFGDQLHCNLKAIGYSESQLVTKHVIKGKCPLFERYLCETPSASNYFRPLMGAYQKSRLNRIAYAKDALKYATIIECGLVEPNAFEQAIANVIQTLKKVGFSECAYVTDPEEIFSNLNMKAAVGALYAGKKKDYFLEYTQEQREEILQQSAERLYRGLKGVWNGAIKAELRTREKVEADKTRTFTAAPIDTLLAGKICVDDFNLQFYSLHTKAPWSVGISKFSRGWDALLRKLPDGWTYCDADGSRFDSSLTPYIINAIPIIRLAFMEKWDLGETMMRNLYTEIVYTPILTADGTIVKKFKGNNSGQPSTVVDNTLMVLLAMQYSLERLGVEFSTQEQTCIYFANGDDLIVAVAPGHEHILDALQGYFSELGLNYDFSSRHTDRTKLWFMSHKGIIRDDLYIPKLEPERIVSILEWTRANEPAHRLEAICAAMVEAWGYDNLLHEIRLFYSWILKQQPYATLAQEGKAPYISECALRRLYMDKLIEPHEHATYLEKLVASVQIFDDSANCVLHQASEQRVDATNSFGKQAQAKGSETDGSSSRDGQQKNDSVRREGSTPIAPIPDRDINAGTTGTFTVPKLKGMSTKLTIPKVKGKVVVNLQHLLQYTPDQEKLSNTFATDEQFAIWYNGVKSDYEVSDDEMQIILNGLMVWCIENGTSPNLSGVWVMMDGDEQITYPIKPLLDHAQPTFRQIMHHFSNLAEAYIEKRNYTSPYMPRYGRNRNLTDMSLARYAFDFYAITSRTPERAKEAHMQMKAAALRNTSSRMFGLDGKVGTQVEDTERHTAEDVNRNMHNLLGVRGV</sequence>
<evidence type="ECO:0000256" key="3">
    <source>
        <dbReference type="ARBA" id="ARBA00004147"/>
    </source>
</evidence>
<evidence type="ECO:0000256" key="26">
    <source>
        <dbReference type="ARBA" id="ARBA00022953"/>
    </source>
</evidence>
<dbReference type="InterPro" id="IPR043128">
    <property type="entry name" value="Rev_trsase/Diguanyl_cyclase"/>
</dbReference>
<dbReference type="PROSITE" id="PS51436">
    <property type="entry name" value="POTYVIRUS_NIA_PRO"/>
    <property type="match status" value="1"/>
</dbReference>
<evidence type="ECO:0000256" key="34">
    <source>
        <dbReference type="SAM" id="MobiDB-lite"/>
    </source>
</evidence>
<keyword evidence="16" id="KW-1090">Inhibition of host innate immune response by virus</keyword>
<dbReference type="SMART" id="SM00490">
    <property type="entry name" value="HELICc"/>
    <property type="match status" value="1"/>
</dbReference>
<dbReference type="PRINTS" id="PR00966">
    <property type="entry name" value="NIAPOTYPTASE"/>
</dbReference>
<evidence type="ECO:0000256" key="21">
    <source>
        <dbReference type="ARBA" id="ARBA00022801"/>
    </source>
</evidence>
<dbReference type="GO" id="GO:0005198">
    <property type="term" value="F:structural molecule activity"/>
    <property type="evidence" value="ECO:0007669"/>
    <property type="project" value="InterPro"/>
</dbReference>
<dbReference type="SUPFAM" id="SSF56672">
    <property type="entry name" value="DNA/RNA polymerases"/>
    <property type="match status" value="1"/>
</dbReference>
<dbReference type="InterPro" id="IPR001205">
    <property type="entry name" value="RNA-dir_pol_C"/>
</dbReference>
<dbReference type="InterPro" id="IPR014001">
    <property type="entry name" value="Helicase_ATP-bd"/>
</dbReference>
<keyword evidence="7" id="KW-0941">Suppressor of RNA silencing</keyword>
<evidence type="ECO:0000256" key="4">
    <source>
        <dbReference type="ARBA" id="ARBA00004328"/>
    </source>
</evidence>
<organism evidence="41 42">
    <name type="scientific">Habenaria mosaic virus</name>
    <dbReference type="NCBI Taxonomy" id="1324128"/>
    <lineage>
        <taxon>Viruses</taxon>
        <taxon>Riboviria</taxon>
        <taxon>Orthornavirae</taxon>
        <taxon>Pisuviricota</taxon>
        <taxon>Stelpaviricetes</taxon>
        <taxon>Patatavirales</taxon>
        <taxon>Potyviridae</taxon>
        <taxon>Potyvirus</taxon>
        <taxon>Potyvirus habenariae</taxon>
    </lineage>
</organism>
<keyword evidence="23" id="KW-0788">Thiol protease</keyword>
<evidence type="ECO:0000256" key="8">
    <source>
        <dbReference type="ARBA" id="ARBA00022484"/>
    </source>
</evidence>
<evidence type="ECO:0000256" key="13">
    <source>
        <dbReference type="ARBA" id="ARBA00022561"/>
    </source>
</evidence>
<evidence type="ECO:0000256" key="28">
    <source>
        <dbReference type="ARBA" id="ARBA00029405"/>
    </source>
</evidence>
<feature type="domain" description="RdRp catalytic" evidence="35">
    <location>
        <begin position="2490"/>
        <end position="2614"/>
    </location>
</feature>
<evidence type="ECO:0000256" key="18">
    <source>
        <dbReference type="ARBA" id="ARBA00022679"/>
    </source>
</evidence>
<keyword evidence="15" id="KW-0945">Host-virus interaction</keyword>
<comment type="function">
    <text evidence="28">Involved in aphid transmission, cell-to-cell and systemis movement, encapsidation of the viral RNA and in the regulation of viral RNA amplification.</text>
</comment>
<evidence type="ECO:0000256" key="29">
    <source>
        <dbReference type="ARBA" id="ARBA00029422"/>
    </source>
</evidence>
<keyword evidence="22" id="KW-0347">Helicase</keyword>
<feature type="domain" description="Peptidase C6" evidence="39">
    <location>
        <begin position="597"/>
        <end position="719"/>
    </location>
</feature>
<keyword evidence="42" id="KW-1185">Reference proteome</keyword>
<keyword evidence="9" id="KW-1036">Host cytoplasmic vesicle</keyword>
<keyword evidence="11" id="KW-0191">Covalent protein-RNA linkage</keyword>
<evidence type="ECO:0000256" key="22">
    <source>
        <dbReference type="ARBA" id="ARBA00022806"/>
    </source>
</evidence>
<dbReference type="GO" id="GO:0003968">
    <property type="term" value="F:RNA-directed RNA polymerase activity"/>
    <property type="evidence" value="ECO:0007669"/>
    <property type="project" value="UniProtKB-KW"/>
</dbReference>
<dbReference type="Pfam" id="PF00270">
    <property type="entry name" value="DEAD"/>
    <property type="match status" value="1"/>
</dbReference>
<dbReference type="InterPro" id="IPR031159">
    <property type="entry name" value="HC_PRO_CPD_dom"/>
</dbReference>
<dbReference type="KEGG" id="vg:16880791"/>
<reference evidence="41 42" key="1">
    <citation type="journal article" date="2014" name="Arch. Virol.">
        <title>Complete genome sequence of Habenaria mosaic virus, a new potyvirus infecting a terrestrial orchid (Habenaria radiata) in Japan.</title>
        <authorList>
            <person name="Kondo H."/>
            <person name="Maeda T."/>
            <person name="Gara I.W."/>
            <person name="Chiba S."/>
            <person name="Maruyama K."/>
            <person name="Tamada T."/>
            <person name="Suzuki N."/>
        </authorList>
    </citation>
    <scope>NUCLEOTIDE SEQUENCE [LARGE SCALE GENOMIC DNA]</scope>
    <source>
        <strain evidence="41">Ha-1</strain>
    </source>
</reference>
<evidence type="ECO:0000256" key="32">
    <source>
        <dbReference type="PROSITE-ProRule" id="PRU01080"/>
    </source>
</evidence>
<dbReference type="Gene3D" id="3.90.70.150">
    <property type="entry name" value="Helper component proteinase"/>
    <property type="match status" value="1"/>
</dbReference>
<keyword evidence="26" id="KW-0693">Viral RNA replication</keyword>
<dbReference type="SUPFAM" id="SSF50494">
    <property type="entry name" value="Trypsin-like serine proteases"/>
    <property type="match status" value="1"/>
</dbReference>
<evidence type="ECO:0000259" key="39">
    <source>
        <dbReference type="PROSITE" id="PS51744"/>
    </source>
</evidence>
<feature type="compositionally biased region" description="Polar residues" evidence="34">
    <location>
        <begin position="2775"/>
        <end position="2797"/>
    </location>
</feature>
<accession>S6BGG8</accession>
<dbReference type="InterPro" id="IPR007094">
    <property type="entry name" value="RNA-dir_pol_PSvirus"/>
</dbReference>
<dbReference type="PROSITE" id="PS51744">
    <property type="entry name" value="HC_PRO_CPD"/>
    <property type="match status" value="1"/>
</dbReference>
<dbReference type="GO" id="GO:0042025">
    <property type="term" value="C:host cell nucleus"/>
    <property type="evidence" value="ECO:0007669"/>
    <property type="project" value="UniProtKB-SubCell"/>
</dbReference>
<dbReference type="Pfam" id="PF00767">
    <property type="entry name" value="Poty_coat"/>
    <property type="match status" value="1"/>
</dbReference>
<evidence type="ECO:0000256" key="2">
    <source>
        <dbReference type="ARBA" id="ARBA00001848"/>
    </source>
</evidence>
<dbReference type="Pfam" id="PF00271">
    <property type="entry name" value="Helicase_C"/>
    <property type="match status" value="1"/>
</dbReference>
<evidence type="ECO:0000313" key="41">
    <source>
        <dbReference type="EMBL" id="BAN63167.1"/>
    </source>
</evidence>
<evidence type="ECO:0000256" key="10">
    <source>
        <dbReference type="ARBA" id="ARBA00022497"/>
    </source>
</evidence>
<keyword evidence="18" id="KW-0808">Transferase</keyword>
<feature type="domain" description="Peptidase S30" evidence="40">
    <location>
        <begin position="117"/>
        <end position="262"/>
    </location>
</feature>
<evidence type="ECO:0000256" key="14">
    <source>
        <dbReference type="ARBA" id="ARBA00022562"/>
    </source>
</evidence>
<evidence type="ECO:0000256" key="24">
    <source>
        <dbReference type="ARBA" id="ARBA00022840"/>
    </source>
</evidence>
<evidence type="ECO:0000313" key="42">
    <source>
        <dbReference type="Proteomes" id="UP000204603"/>
    </source>
</evidence>
<evidence type="ECO:0000256" key="9">
    <source>
        <dbReference type="ARBA" id="ARBA00022488"/>
    </source>
</evidence>
<dbReference type="InterPro" id="IPR011545">
    <property type="entry name" value="DEAD/DEAH_box_helicase_dom"/>
</dbReference>
<dbReference type="EMBL" id="AB818538">
    <property type="protein sequence ID" value="BAN63167.1"/>
    <property type="molecule type" value="Genomic_RNA"/>
</dbReference>
<dbReference type="SMART" id="SM00487">
    <property type="entry name" value="DEXDc"/>
    <property type="match status" value="1"/>
</dbReference>
<dbReference type="GO" id="GO:0006351">
    <property type="term" value="P:DNA-templated transcription"/>
    <property type="evidence" value="ECO:0007669"/>
    <property type="project" value="InterPro"/>
</dbReference>
<evidence type="ECO:0000256" key="20">
    <source>
        <dbReference type="ARBA" id="ARBA00022741"/>
    </source>
</evidence>
<dbReference type="GO" id="GO:0016818">
    <property type="term" value="F:hydrolase activity, acting on acid anhydrides, in phosphorus-containing anhydrides"/>
    <property type="evidence" value="ECO:0007669"/>
    <property type="project" value="InterPro"/>
</dbReference>
<feature type="domain" description="Peptidase C4" evidence="38">
    <location>
        <begin position="2006"/>
        <end position="2223"/>
    </location>
</feature>
<feature type="domain" description="Helicase C-terminal" evidence="37">
    <location>
        <begin position="1362"/>
        <end position="1521"/>
    </location>
</feature>
<dbReference type="Pfam" id="PF13608">
    <property type="entry name" value="Potyvirid-P3"/>
    <property type="match status" value="1"/>
</dbReference>
<dbReference type="GO" id="GO:0019029">
    <property type="term" value="C:helical viral capsid"/>
    <property type="evidence" value="ECO:0007669"/>
    <property type="project" value="UniProtKB-KW"/>
</dbReference>
<keyword evidence="10" id="KW-1139">Helical capsid protein</keyword>
<dbReference type="InterPro" id="IPR001592">
    <property type="entry name" value="Poty_coat"/>
</dbReference>
<keyword evidence="8" id="KW-0696">RNA-directed RNA polymerase</keyword>
<evidence type="ECO:0000256" key="30">
    <source>
        <dbReference type="ARBA" id="ARBA00034108"/>
    </source>
</evidence>
<evidence type="ECO:0000256" key="31">
    <source>
        <dbReference type="ARBA" id="ARBA00045403"/>
    </source>
</evidence>
<comment type="subcellular location">
    <subcellularLocation>
        <location evidence="30">Host cytoplasmic vesicle</location>
    </subcellularLocation>
    <subcellularLocation>
        <location evidence="3">Host nucleus</location>
    </subcellularLocation>
    <subcellularLocation>
        <location evidence="4">Virion</location>
    </subcellularLocation>
</comment>
<dbReference type="InterPro" id="IPR027417">
    <property type="entry name" value="P-loop_NTPase"/>
</dbReference>
<dbReference type="GO" id="GO:0044161">
    <property type="term" value="C:host cell cytoplasmic vesicle"/>
    <property type="evidence" value="ECO:0007669"/>
    <property type="project" value="UniProtKB-SubCell"/>
</dbReference>
<keyword evidence="17" id="KW-0645">Protease</keyword>
<evidence type="ECO:0000256" key="25">
    <source>
        <dbReference type="ARBA" id="ARBA00022844"/>
    </source>
</evidence>
<dbReference type="PROSITE" id="PS51194">
    <property type="entry name" value="HELICASE_CTER"/>
    <property type="match status" value="1"/>
</dbReference>
<evidence type="ECO:0000256" key="5">
    <source>
        <dbReference type="ARBA" id="ARBA00006064"/>
    </source>
</evidence>
<evidence type="ECO:0000256" key="12">
    <source>
        <dbReference type="ARBA" id="ARBA00022553"/>
    </source>
</evidence>
<dbReference type="InterPro" id="IPR009003">
    <property type="entry name" value="Peptidase_S1_PA"/>
</dbReference>
<feature type="compositionally biased region" description="Basic and acidic residues" evidence="34">
    <location>
        <begin position="2798"/>
        <end position="2809"/>
    </location>
</feature>
<evidence type="ECO:0000256" key="19">
    <source>
        <dbReference type="ARBA" id="ARBA00022695"/>
    </source>
</evidence>
<feature type="active site" description="For helper component proteinase activity" evidence="32">
    <location>
        <position position="605"/>
    </location>
</feature>
<dbReference type="PANTHER" id="PTHR43519:SF1">
    <property type="entry name" value="ATP-DEPENDENT RNA HELICASE HRPB"/>
    <property type="match status" value="1"/>
</dbReference>
<keyword evidence="21" id="KW-0378">Hydrolase</keyword>
<evidence type="ECO:0000256" key="11">
    <source>
        <dbReference type="ARBA" id="ARBA00022520"/>
    </source>
</evidence>
<dbReference type="InterPro" id="IPR039560">
    <property type="entry name" value="Potyvirid-P3"/>
</dbReference>
<dbReference type="Pfam" id="PF08440">
    <property type="entry name" value="Poty_PP"/>
    <property type="match status" value="1"/>
</dbReference>
<comment type="function">
    <text evidence="29">Has helicase activity. It may be involved in replication.</text>
</comment>
<keyword evidence="24" id="KW-0067">ATP-binding</keyword>
<evidence type="ECO:0000256" key="7">
    <source>
        <dbReference type="ARBA" id="ARBA00022463"/>
    </source>
</evidence>
<dbReference type="GeneID" id="16880791"/>
<keyword evidence="25" id="KW-0946">Virion</keyword>
<dbReference type="InterPro" id="IPR013648">
    <property type="entry name" value="PP_Potyviridae"/>
</dbReference>
<dbReference type="InterPro" id="IPR042308">
    <property type="entry name" value="HC_PRO_CPD_sf"/>
</dbReference>
<evidence type="ECO:0000256" key="17">
    <source>
        <dbReference type="ARBA" id="ARBA00022670"/>
    </source>
</evidence>
<dbReference type="Pfam" id="PF00851">
    <property type="entry name" value="Peptidase_C6"/>
    <property type="match status" value="1"/>
</dbReference>
<dbReference type="RefSeq" id="YP_008240477.1">
    <property type="nucleotide sequence ID" value="NC_021786.1"/>
</dbReference>
<dbReference type="GO" id="GO:0003723">
    <property type="term" value="F:RNA binding"/>
    <property type="evidence" value="ECO:0007669"/>
    <property type="project" value="InterPro"/>
</dbReference>
<protein>
    <recommendedName>
        <fullName evidence="6">Genome polyprotein</fullName>
    </recommendedName>
</protein>
<dbReference type="Gene3D" id="3.40.50.300">
    <property type="entry name" value="P-loop containing nucleotide triphosphate hydrolases"/>
    <property type="match status" value="2"/>
</dbReference>
<evidence type="ECO:0000256" key="16">
    <source>
        <dbReference type="ARBA" id="ARBA00022632"/>
    </source>
</evidence>
<keyword evidence="20" id="KW-0547">Nucleotide-binding</keyword>
<dbReference type="InterPro" id="IPR001730">
    <property type="entry name" value="Potyv_NIa-pro_dom"/>
</dbReference>
<dbReference type="PROSITE" id="PS51192">
    <property type="entry name" value="HELICASE_ATP_BIND_1"/>
    <property type="match status" value="1"/>
</dbReference>
<dbReference type="InterPro" id="IPR001650">
    <property type="entry name" value="Helicase_C-like"/>
</dbReference>
<dbReference type="InterPro" id="IPR043504">
    <property type="entry name" value="Peptidase_S1_PA_chymotrypsin"/>
</dbReference>
<dbReference type="PROSITE" id="PS50507">
    <property type="entry name" value="RDRP_SSRNA_POS"/>
    <property type="match status" value="1"/>
</dbReference>
<keyword evidence="27" id="KW-0899">Viral immunoevasion</keyword>
<dbReference type="GO" id="GO:0005524">
    <property type="term" value="F:ATP binding"/>
    <property type="evidence" value="ECO:0007669"/>
    <property type="project" value="UniProtKB-KW"/>
</dbReference>
<comment type="function">
    <text evidence="31">Mediates the cap-independent, EIF4E-dependent translation of viral genomic RNAs. Binds to the cap-binding site of host EIF4E and thus interferes with the host EIF4E-dependent mRNA export and translation. VPg-RNA directly binds EIF4E and is a template for transcription. Also forms trimeric complexes with EIF4E-EIF4G, which are templates for translation.</text>
</comment>
<evidence type="ECO:0000259" key="38">
    <source>
        <dbReference type="PROSITE" id="PS51436"/>
    </source>
</evidence>
<evidence type="ECO:0000256" key="23">
    <source>
        <dbReference type="ARBA" id="ARBA00022807"/>
    </source>
</evidence>
<dbReference type="SUPFAM" id="SSF52540">
    <property type="entry name" value="P-loop containing nucleoside triphosphate hydrolases"/>
    <property type="match status" value="2"/>
</dbReference>
<keyword evidence="13" id="KW-0167">Capsid protein</keyword>
<name>S6BGG8_9POTV</name>
<dbReference type="GO" id="GO:0052170">
    <property type="term" value="P:symbiont-mediated suppression of host innate immune response"/>
    <property type="evidence" value="ECO:0007669"/>
    <property type="project" value="UniProtKB-KW"/>
</dbReference>
<feature type="region of interest" description="Disordered" evidence="34">
    <location>
        <begin position="2775"/>
        <end position="2827"/>
    </location>
</feature>
<evidence type="ECO:0000256" key="15">
    <source>
        <dbReference type="ARBA" id="ARBA00022581"/>
    </source>
</evidence>
<dbReference type="Proteomes" id="UP000204603">
    <property type="component" value="Segment"/>
</dbReference>
<feature type="domain" description="Helicase ATP-binding" evidence="36">
    <location>
        <begin position="1191"/>
        <end position="1343"/>
    </location>
</feature>
<dbReference type="Pfam" id="PF01577">
    <property type="entry name" value="Peptidase_S30"/>
    <property type="match status" value="1"/>
</dbReference>
<dbReference type="PROSITE" id="PS51871">
    <property type="entry name" value="PV_P1_PRO"/>
    <property type="match status" value="1"/>
</dbReference>
<dbReference type="Gene3D" id="3.30.70.270">
    <property type="match status" value="1"/>
</dbReference>
<comment type="similarity">
    <text evidence="5 33">Belongs to the potyviridae genome polyprotein family.</text>
</comment>
<keyword evidence="19" id="KW-0548">Nucleotidyltransferase</keyword>
<comment type="catalytic activity">
    <reaction evidence="2">
        <text>Hydrolyzes a Gly-|-Gly bond at its own C-terminus, commonly in the sequence -Tyr-Xaa-Val-Gly-|-Gly, in the processing of the potyviral polyprotein.</text>
        <dbReference type="EC" id="3.4.22.45"/>
    </reaction>
</comment>
<dbReference type="PANTHER" id="PTHR43519">
    <property type="entry name" value="ATP-DEPENDENT RNA HELICASE HRPB"/>
    <property type="match status" value="1"/>
</dbReference>
<dbReference type="GO" id="GO:0004386">
    <property type="term" value="F:helicase activity"/>
    <property type="evidence" value="ECO:0007669"/>
    <property type="project" value="UniProtKB-KW"/>
</dbReference>
<dbReference type="Pfam" id="PF00680">
    <property type="entry name" value="RdRP_1"/>
    <property type="match status" value="1"/>
</dbReference>
<proteinExistence type="inferred from homology"/>
<dbReference type="Gene3D" id="2.40.10.10">
    <property type="entry name" value="Trypsin-like serine proteases"/>
    <property type="match status" value="2"/>
</dbReference>
<evidence type="ECO:0000256" key="1">
    <source>
        <dbReference type="ARBA" id="ARBA00000785"/>
    </source>
</evidence>
<comment type="catalytic activity">
    <reaction evidence="1">
        <text>Hydrolyzes glutaminyl bonds, and activity is further restricted by preferences for the amino acids in P6 - P1' that vary with the species of potyvirus, e.g. Glu-Xaa-Xaa-Tyr-Xaa-Gln-|-(Ser or Gly) for the enzyme from tobacco etch virus. The natural substrate is the viral polyprotein, but other proteins and oligopeptides containing the appropriate consensus sequence are also cleaved.</text>
        <dbReference type="EC" id="3.4.22.44"/>
    </reaction>
</comment>